<dbReference type="InterPro" id="IPR050763">
    <property type="entry name" value="ABC_transporter_ATP-binding"/>
</dbReference>
<feature type="domain" description="ABC transporter" evidence="5">
    <location>
        <begin position="2"/>
        <end position="52"/>
    </location>
</feature>
<name>M0JB55_HALMT</name>
<accession>M0JB55</accession>
<evidence type="ECO:0000256" key="3">
    <source>
        <dbReference type="ARBA" id="ARBA00022741"/>
    </source>
</evidence>
<dbReference type="Pfam" id="PF00005">
    <property type="entry name" value="ABC_tran"/>
    <property type="match status" value="1"/>
</dbReference>
<dbReference type="EMBL" id="AOLO01000001">
    <property type="protein sequence ID" value="EMA05259.1"/>
    <property type="molecule type" value="Genomic_DNA"/>
</dbReference>
<gene>
    <name evidence="6" type="ORF">C439_00630</name>
</gene>
<comment type="caution">
    <text evidence="6">The sequence shown here is derived from an EMBL/GenBank/DDBJ whole genome shotgun (WGS) entry which is preliminary data.</text>
</comment>
<organism evidence="6 7">
    <name type="scientific">Haloferax mediterranei (strain ATCC 33500 / DSM 1411 / JCM 8866 / NBRC 14739 / NCIMB 2177 / R-4)</name>
    <name type="common">Halobacterium mediterranei</name>
    <dbReference type="NCBI Taxonomy" id="523841"/>
    <lineage>
        <taxon>Archaea</taxon>
        <taxon>Methanobacteriati</taxon>
        <taxon>Methanobacteriota</taxon>
        <taxon>Stenosarchaea group</taxon>
        <taxon>Halobacteria</taxon>
        <taxon>Halobacteriales</taxon>
        <taxon>Haloferacaceae</taxon>
        <taxon>Haloferax</taxon>
    </lineage>
</organism>
<dbReference type="SUPFAM" id="SSF52540">
    <property type="entry name" value="P-loop containing nucleoside triphosphate hydrolases"/>
    <property type="match status" value="1"/>
</dbReference>
<dbReference type="AlphaFoldDB" id="M0JB55"/>
<protein>
    <submittedName>
        <fullName evidence="6">ABC transporter ATP-binding protein</fullName>
    </submittedName>
</protein>
<dbReference type="InterPro" id="IPR027417">
    <property type="entry name" value="P-loop_NTPase"/>
</dbReference>
<keyword evidence="2" id="KW-0813">Transport</keyword>
<keyword evidence="3" id="KW-0547">Nucleotide-binding</keyword>
<dbReference type="PANTHER" id="PTHR42711:SF5">
    <property type="entry name" value="ABC TRANSPORTER ATP-BINDING PROTEIN NATA"/>
    <property type="match status" value="1"/>
</dbReference>
<sequence length="216" mass="24427">MDQRHEELLTKFNLKDKEDTVVRELSRGQKQKVSIVCTLARNAEVVFLDEPTLGLDVESSIELRKELRNLADEEGITVVLTSHDMDVIESVCDRVIIMNSGQIIADRPVAELLSVFTTQKYKITTKAPLATELYEQLVDQYGLSKQTEANSNVYTIQVTGESFYDVVNLLQEYNVRIQSFDAVEVALEDVFLHLTGDGMDETDTGQRLLTEEIAHE</sequence>
<dbReference type="InterPro" id="IPR003439">
    <property type="entry name" value="ABC_transporter-like_ATP-bd"/>
</dbReference>
<dbReference type="GO" id="GO:0005524">
    <property type="term" value="F:ATP binding"/>
    <property type="evidence" value="ECO:0007669"/>
    <property type="project" value="UniProtKB-KW"/>
</dbReference>
<reference evidence="6 7" key="1">
    <citation type="journal article" date="2014" name="PLoS Genet.">
        <title>Phylogenetically driven sequencing of extremely halophilic archaea reveals strategies for static and dynamic osmo-response.</title>
        <authorList>
            <person name="Becker E.A."/>
            <person name="Seitzer P.M."/>
            <person name="Tritt A."/>
            <person name="Larsen D."/>
            <person name="Krusor M."/>
            <person name="Yao A.I."/>
            <person name="Wu D."/>
            <person name="Madern D."/>
            <person name="Eisen J.A."/>
            <person name="Darling A.E."/>
            <person name="Facciotti M.T."/>
        </authorList>
    </citation>
    <scope>NUCLEOTIDE SEQUENCE [LARGE SCALE GENOMIC DNA]</scope>
    <source>
        <strain evidence="7">ATCC 33500 / DSM 1411 / JCM 8866 / NBRC 14739 / NCIMB 2177 / R-4</strain>
    </source>
</reference>
<evidence type="ECO:0000259" key="5">
    <source>
        <dbReference type="Pfam" id="PF00005"/>
    </source>
</evidence>
<keyword evidence="7" id="KW-1185">Reference proteome</keyword>
<evidence type="ECO:0000313" key="7">
    <source>
        <dbReference type="Proteomes" id="UP000011603"/>
    </source>
</evidence>
<dbReference type="Gene3D" id="3.40.50.300">
    <property type="entry name" value="P-loop containing nucleotide triphosphate hydrolases"/>
    <property type="match status" value="1"/>
</dbReference>
<dbReference type="GO" id="GO:0016887">
    <property type="term" value="F:ATP hydrolysis activity"/>
    <property type="evidence" value="ECO:0007669"/>
    <property type="project" value="InterPro"/>
</dbReference>
<proteinExistence type="inferred from homology"/>
<evidence type="ECO:0000313" key="6">
    <source>
        <dbReference type="EMBL" id="EMA05259.1"/>
    </source>
</evidence>
<evidence type="ECO:0000256" key="1">
    <source>
        <dbReference type="ARBA" id="ARBA00005417"/>
    </source>
</evidence>
<keyword evidence="4 6" id="KW-0067">ATP-binding</keyword>
<dbReference type="PATRIC" id="fig|523841.21.peg.123"/>
<evidence type="ECO:0000256" key="4">
    <source>
        <dbReference type="ARBA" id="ARBA00022840"/>
    </source>
</evidence>
<comment type="similarity">
    <text evidence="1">Belongs to the ABC transporter superfamily.</text>
</comment>
<dbReference type="Proteomes" id="UP000011603">
    <property type="component" value="Unassembled WGS sequence"/>
</dbReference>
<evidence type="ECO:0000256" key="2">
    <source>
        <dbReference type="ARBA" id="ARBA00022448"/>
    </source>
</evidence>
<dbReference type="PANTHER" id="PTHR42711">
    <property type="entry name" value="ABC TRANSPORTER ATP-BINDING PROTEIN"/>
    <property type="match status" value="1"/>
</dbReference>